<feature type="transmembrane region" description="Helical" evidence="1">
    <location>
        <begin position="93"/>
        <end position="111"/>
    </location>
</feature>
<protein>
    <recommendedName>
        <fullName evidence="4">HXXEE domain-containing protein</fullName>
    </recommendedName>
</protein>
<feature type="transmembrane region" description="Helical" evidence="1">
    <location>
        <begin position="64"/>
        <end position="86"/>
    </location>
</feature>
<evidence type="ECO:0000313" key="3">
    <source>
        <dbReference type="Proteomes" id="UP000234300"/>
    </source>
</evidence>
<sequence>MSALTTIGSRSPEGGDRRLVVLWVVTAGAVVLHNFEEWLFDLTGWVAVRPGFPGRALHGDQDQFAVSLAIVTVAVFVLAAAAVAIRPRWSGEALVYVAYAIVFNGASHVLLSILTQSLMPGVITGVLILLPVGALTIFVQPAPRWSISGVTMTIIASVGIAAGALGLASVIMGVK</sequence>
<evidence type="ECO:0000313" key="2">
    <source>
        <dbReference type="EMBL" id="SMX83681.1"/>
    </source>
</evidence>
<feature type="transmembrane region" description="Helical" evidence="1">
    <location>
        <begin position="117"/>
        <end position="138"/>
    </location>
</feature>
<evidence type="ECO:0000256" key="1">
    <source>
        <dbReference type="SAM" id="Phobius"/>
    </source>
</evidence>
<reference evidence="2 3" key="1">
    <citation type="submission" date="2017-03" db="EMBL/GenBank/DDBJ databases">
        <authorList>
            <person name="Afonso C.L."/>
            <person name="Miller P.J."/>
            <person name="Scott M.A."/>
            <person name="Spackman E."/>
            <person name="Goraichik I."/>
            <person name="Dimitrov K.M."/>
            <person name="Suarez D.L."/>
            <person name="Swayne D.E."/>
        </authorList>
    </citation>
    <scope>NUCLEOTIDE SEQUENCE [LARGE SCALE GENOMIC DNA]</scope>
    <source>
        <strain evidence="3">8(6)</strain>
    </source>
</reference>
<dbReference type="Proteomes" id="UP000234300">
    <property type="component" value="Unassembled WGS sequence"/>
</dbReference>
<evidence type="ECO:0008006" key="4">
    <source>
        <dbReference type="Google" id="ProtNLM"/>
    </source>
</evidence>
<dbReference type="EMBL" id="FXZI01000004">
    <property type="protein sequence ID" value="SMX83681.1"/>
    <property type="molecule type" value="Genomic_DNA"/>
</dbReference>
<accession>A0A2H1J8J5</accession>
<proteinExistence type="predicted"/>
<gene>
    <name evidence="2" type="ORF">BAURA86_01403</name>
</gene>
<name>A0A2H1J8J5_BREAU</name>
<feature type="transmembrane region" description="Helical" evidence="1">
    <location>
        <begin position="150"/>
        <end position="174"/>
    </location>
</feature>
<keyword evidence="1" id="KW-0472">Membrane</keyword>
<dbReference type="InterPro" id="IPR025671">
    <property type="entry name" value="HXXEE"/>
</dbReference>
<keyword evidence="1" id="KW-0812">Transmembrane</keyword>
<organism evidence="2 3">
    <name type="scientific">Brevibacterium aurantiacum</name>
    <dbReference type="NCBI Taxonomy" id="273384"/>
    <lineage>
        <taxon>Bacteria</taxon>
        <taxon>Bacillati</taxon>
        <taxon>Actinomycetota</taxon>
        <taxon>Actinomycetes</taxon>
        <taxon>Micrococcales</taxon>
        <taxon>Brevibacteriaceae</taxon>
        <taxon>Brevibacterium</taxon>
    </lineage>
</organism>
<dbReference type="RefSeq" id="WP_257948496.1">
    <property type="nucleotide sequence ID" value="NZ_FXZI01000004.1"/>
</dbReference>
<dbReference type="Pfam" id="PF13787">
    <property type="entry name" value="HXXEE"/>
    <property type="match status" value="1"/>
</dbReference>
<keyword evidence="1" id="KW-1133">Transmembrane helix</keyword>
<dbReference type="AlphaFoldDB" id="A0A2H1J8J5"/>